<evidence type="ECO:0000256" key="6">
    <source>
        <dbReference type="ARBA" id="ARBA00022989"/>
    </source>
</evidence>
<keyword evidence="10" id="KW-0325">Glycoprotein</keyword>
<feature type="transmembrane region" description="Helical" evidence="13">
    <location>
        <begin position="121"/>
        <end position="142"/>
    </location>
</feature>
<dbReference type="Gene3D" id="3.40.190.10">
    <property type="entry name" value="Periplasmic binding protein-like II"/>
    <property type="match status" value="1"/>
</dbReference>
<evidence type="ECO:0000256" key="1">
    <source>
        <dbReference type="ARBA" id="ARBA00004651"/>
    </source>
</evidence>
<proteinExistence type="inferred from homology"/>
<gene>
    <name evidence="15" type="primary">Gria2-L3</name>
    <name evidence="15" type="ORF">Hamer_G006071</name>
</gene>
<sequence>MRWGTWVRVTSDQQGKLHIKGPMANLLYILADKLNFEYELVQPGDHVWGVPLSDGNWTGMLGMLQREEVEFALGPFGVTASRETVCDFSVPVKTENSAILVERPTQESDMAGFLKPFTPSVWFLILASMVAIFVGFAGVMWVEGRLFRQRPKNPVSTSALWVMKAFTQEGTEWLPKTDGSRLVVTTWLLASLVFMSSYSGILTAMLTVPRVTIPINSMLDLVSQNDMPWRLESGSWMLQYFQEAPDGIRQKIYEGHTGTFPDCWAAREPISKGKYAALCDHTTMKKAMSWDFSSSGQCHLYISREVVHSFNLAVAFKTNSRYKDAGDYWRVKESGILDMWLENEIVNTSQCLKPPSADLSSQNISALDL</sequence>
<dbReference type="PANTHER" id="PTHR42643">
    <property type="entry name" value="IONOTROPIC RECEPTOR 20A-RELATED"/>
    <property type="match status" value="1"/>
</dbReference>
<keyword evidence="6 13" id="KW-1133">Transmembrane helix</keyword>
<feature type="domain" description="Ionotropic glutamate receptor L-glutamate and glycine-binding" evidence="14">
    <location>
        <begin position="5"/>
        <end position="66"/>
    </location>
</feature>
<comment type="subcellular location">
    <subcellularLocation>
        <location evidence="1">Cell membrane</location>
        <topology evidence="1">Multi-pass membrane protein</topology>
    </subcellularLocation>
</comment>
<evidence type="ECO:0000256" key="11">
    <source>
        <dbReference type="ARBA" id="ARBA00023286"/>
    </source>
</evidence>
<dbReference type="SMART" id="SM00918">
    <property type="entry name" value="Lig_chan-Glu_bd"/>
    <property type="match status" value="1"/>
</dbReference>
<comment type="similarity">
    <text evidence="2">Belongs to the glutamate-gated ion channel (TC 1.A.10.1) family.</text>
</comment>
<keyword evidence="11" id="KW-1071">Ligand-gated ion channel</keyword>
<keyword evidence="3" id="KW-0813">Transport</keyword>
<dbReference type="SUPFAM" id="SSF81324">
    <property type="entry name" value="Voltage-gated potassium channels"/>
    <property type="match status" value="1"/>
</dbReference>
<dbReference type="GO" id="GO:0015276">
    <property type="term" value="F:ligand-gated monoatomic ion channel activity"/>
    <property type="evidence" value="ECO:0007669"/>
    <property type="project" value="InterPro"/>
</dbReference>
<keyword evidence="9 15" id="KW-0675">Receptor</keyword>
<dbReference type="InterPro" id="IPR019594">
    <property type="entry name" value="Glu/Gly-bd"/>
</dbReference>
<keyword evidence="8 13" id="KW-0472">Membrane</keyword>
<evidence type="ECO:0000313" key="16">
    <source>
        <dbReference type="Proteomes" id="UP000747542"/>
    </source>
</evidence>
<dbReference type="Pfam" id="PF10613">
    <property type="entry name" value="Lig_chan-Glu_bd"/>
    <property type="match status" value="1"/>
</dbReference>
<reference evidence="15" key="1">
    <citation type="journal article" date="2021" name="Sci. Adv.">
        <title>The American lobster genome reveals insights on longevity, neural, and immune adaptations.</title>
        <authorList>
            <person name="Polinski J.M."/>
            <person name="Zimin A.V."/>
            <person name="Clark K.F."/>
            <person name="Kohn A.B."/>
            <person name="Sadowski N."/>
            <person name="Timp W."/>
            <person name="Ptitsyn A."/>
            <person name="Khanna P."/>
            <person name="Romanova D.Y."/>
            <person name="Williams P."/>
            <person name="Greenwood S.J."/>
            <person name="Moroz L.L."/>
            <person name="Walt D.R."/>
            <person name="Bodnar A.G."/>
        </authorList>
    </citation>
    <scope>NUCLEOTIDE SEQUENCE</scope>
    <source>
        <strain evidence="15">GMGI-L3</strain>
    </source>
</reference>
<dbReference type="GO" id="GO:0005886">
    <property type="term" value="C:plasma membrane"/>
    <property type="evidence" value="ECO:0007669"/>
    <property type="project" value="UniProtKB-SubCell"/>
</dbReference>
<keyword evidence="12" id="KW-0407">Ion channel</keyword>
<keyword evidence="4" id="KW-1003">Cell membrane</keyword>
<evidence type="ECO:0000256" key="13">
    <source>
        <dbReference type="SAM" id="Phobius"/>
    </source>
</evidence>
<feature type="transmembrane region" description="Helical" evidence="13">
    <location>
        <begin position="182"/>
        <end position="208"/>
    </location>
</feature>
<dbReference type="Pfam" id="PF00060">
    <property type="entry name" value="Lig_chan"/>
    <property type="match status" value="1"/>
</dbReference>
<dbReference type="AlphaFoldDB" id="A0A8J5JHH3"/>
<evidence type="ECO:0000256" key="9">
    <source>
        <dbReference type="ARBA" id="ARBA00023170"/>
    </source>
</evidence>
<evidence type="ECO:0000256" key="7">
    <source>
        <dbReference type="ARBA" id="ARBA00023065"/>
    </source>
</evidence>
<dbReference type="GO" id="GO:0050906">
    <property type="term" value="P:detection of stimulus involved in sensory perception"/>
    <property type="evidence" value="ECO:0007669"/>
    <property type="project" value="UniProtKB-ARBA"/>
</dbReference>
<accession>A0A8J5JHH3</accession>
<evidence type="ECO:0000256" key="4">
    <source>
        <dbReference type="ARBA" id="ARBA00022475"/>
    </source>
</evidence>
<keyword evidence="16" id="KW-1185">Reference proteome</keyword>
<evidence type="ECO:0000259" key="14">
    <source>
        <dbReference type="SMART" id="SM00918"/>
    </source>
</evidence>
<keyword evidence="7" id="KW-0406">Ion transport</keyword>
<dbReference type="Gene3D" id="1.10.287.70">
    <property type="match status" value="1"/>
</dbReference>
<protein>
    <submittedName>
        <fullName evidence="15">Glutamate receptor 2-like 3</fullName>
    </submittedName>
</protein>
<evidence type="ECO:0000313" key="15">
    <source>
        <dbReference type="EMBL" id="KAG7156341.1"/>
    </source>
</evidence>
<comment type="caution">
    <text evidence="15">The sequence shown here is derived from an EMBL/GenBank/DDBJ whole genome shotgun (WGS) entry which is preliminary data.</text>
</comment>
<dbReference type="Proteomes" id="UP000747542">
    <property type="component" value="Unassembled WGS sequence"/>
</dbReference>
<feature type="non-terminal residue" evidence="15">
    <location>
        <position position="1"/>
    </location>
</feature>
<name>A0A8J5JHH3_HOMAM</name>
<evidence type="ECO:0000256" key="5">
    <source>
        <dbReference type="ARBA" id="ARBA00022692"/>
    </source>
</evidence>
<dbReference type="EMBL" id="JAHLQT010039184">
    <property type="protein sequence ID" value="KAG7156341.1"/>
    <property type="molecule type" value="Genomic_DNA"/>
</dbReference>
<dbReference type="SUPFAM" id="SSF53850">
    <property type="entry name" value="Periplasmic binding protein-like II"/>
    <property type="match status" value="1"/>
</dbReference>
<evidence type="ECO:0000256" key="10">
    <source>
        <dbReference type="ARBA" id="ARBA00023180"/>
    </source>
</evidence>
<dbReference type="InterPro" id="IPR001320">
    <property type="entry name" value="Iontro_rcpt_C"/>
</dbReference>
<dbReference type="PANTHER" id="PTHR42643:SF24">
    <property type="entry name" value="IONOTROPIC RECEPTOR 60A"/>
    <property type="match status" value="1"/>
</dbReference>
<evidence type="ECO:0000256" key="2">
    <source>
        <dbReference type="ARBA" id="ARBA00008685"/>
    </source>
</evidence>
<evidence type="ECO:0000256" key="3">
    <source>
        <dbReference type="ARBA" id="ARBA00022448"/>
    </source>
</evidence>
<organism evidence="15 16">
    <name type="scientific">Homarus americanus</name>
    <name type="common">American lobster</name>
    <dbReference type="NCBI Taxonomy" id="6706"/>
    <lineage>
        <taxon>Eukaryota</taxon>
        <taxon>Metazoa</taxon>
        <taxon>Ecdysozoa</taxon>
        <taxon>Arthropoda</taxon>
        <taxon>Crustacea</taxon>
        <taxon>Multicrustacea</taxon>
        <taxon>Malacostraca</taxon>
        <taxon>Eumalacostraca</taxon>
        <taxon>Eucarida</taxon>
        <taxon>Decapoda</taxon>
        <taxon>Pleocyemata</taxon>
        <taxon>Astacidea</taxon>
        <taxon>Nephropoidea</taxon>
        <taxon>Nephropidae</taxon>
        <taxon>Homarus</taxon>
    </lineage>
</organism>
<dbReference type="InterPro" id="IPR052192">
    <property type="entry name" value="Insect_Ionotropic_Sensory_Rcpt"/>
</dbReference>
<evidence type="ECO:0000256" key="12">
    <source>
        <dbReference type="ARBA" id="ARBA00023303"/>
    </source>
</evidence>
<evidence type="ECO:0000256" key="8">
    <source>
        <dbReference type="ARBA" id="ARBA00023136"/>
    </source>
</evidence>
<keyword evidence="5 13" id="KW-0812">Transmembrane</keyword>